<evidence type="ECO:0000256" key="1">
    <source>
        <dbReference type="ARBA" id="ARBA00022801"/>
    </source>
</evidence>
<keyword evidence="4" id="KW-1185">Reference proteome</keyword>
<evidence type="ECO:0000313" key="3">
    <source>
        <dbReference type="EMBL" id="BBY72493.1"/>
    </source>
</evidence>
<dbReference type="CDD" id="cd00431">
    <property type="entry name" value="cysteine_hydrolases"/>
    <property type="match status" value="1"/>
</dbReference>
<dbReference type="PANTHER" id="PTHR43540">
    <property type="entry name" value="PEROXYUREIDOACRYLATE/UREIDOACRYLATE AMIDOHYDROLASE-RELATED"/>
    <property type="match status" value="1"/>
</dbReference>
<sequence>MQLSDLIPRRGTAVIISEMQRGIVGDLAPEAMRELSGAVAAARLPTRLAEFCAQARELDVPVIHATLQFRANHVGVRINTPLLAATLGHDASYMAEGSPAAEIIAELAPLEPDVVHARRHGMSAFTGTDLDAILRSLDIESLVIGGVSVNEAIIGMAIEAVNLGYRVAVLSDGVSGLPAEFVDAMLRHSLRLLGPTPTTRDVMTAWHNC</sequence>
<feature type="domain" description="Isochorismatase-like" evidence="2">
    <location>
        <begin position="12"/>
        <end position="188"/>
    </location>
</feature>
<dbReference type="InterPro" id="IPR036380">
    <property type="entry name" value="Isochorismatase-like_sf"/>
</dbReference>
<gene>
    <name evidence="3" type="ORF">MPRI_46800</name>
</gene>
<reference evidence="3 4" key="1">
    <citation type="journal article" date="2019" name="Emerg. Microbes Infect.">
        <title>Comprehensive subspecies identification of 175 nontuberculous mycobacteria species based on 7547 genomic profiles.</title>
        <authorList>
            <person name="Matsumoto Y."/>
            <person name="Kinjo T."/>
            <person name="Motooka D."/>
            <person name="Nabeya D."/>
            <person name="Jung N."/>
            <person name="Uechi K."/>
            <person name="Horii T."/>
            <person name="Iida T."/>
            <person name="Fujita J."/>
            <person name="Nakamura S."/>
        </authorList>
    </citation>
    <scope>NUCLEOTIDE SEQUENCE [LARGE SCALE GENOMIC DNA]</scope>
    <source>
        <strain evidence="3 4">JCM 30622</strain>
    </source>
</reference>
<dbReference type="EMBL" id="AP022597">
    <property type="protein sequence ID" value="BBY72493.1"/>
    <property type="molecule type" value="Genomic_DNA"/>
</dbReference>
<dbReference type="PANTHER" id="PTHR43540:SF16">
    <property type="entry name" value="ISOCHORISMATASE-LIKE DOMAIN-CONTAINING PROTEIN"/>
    <property type="match status" value="1"/>
</dbReference>
<dbReference type="SUPFAM" id="SSF52499">
    <property type="entry name" value="Isochorismatase-like hydrolases"/>
    <property type="match status" value="1"/>
</dbReference>
<dbReference type="Gene3D" id="3.40.50.850">
    <property type="entry name" value="Isochorismatase-like"/>
    <property type="match status" value="1"/>
</dbReference>
<name>A0ABN6AUL7_9MYCO</name>
<organism evidence="3 4">
    <name type="scientific">Mycobacterium paraintracellulare</name>
    <dbReference type="NCBI Taxonomy" id="1138383"/>
    <lineage>
        <taxon>Bacteria</taxon>
        <taxon>Bacillati</taxon>
        <taxon>Actinomycetota</taxon>
        <taxon>Actinomycetes</taxon>
        <taxon>Mycobacteriales</taxon>
        <taxon>Mycobacteriaceae</taxon>
        <taxon>Mycobacterium</taxon>
        <taxon>Mycobacterium avium complex (MAC)</taxon>
    </lineage>
</organism>
<evidence type="ECO:0000313" key="4">
    <source>
        <dbReference type="Proteomes" id="UP000466578"/>
    </source>
</evidence>
<evidence type="ECO:0000259" key="2">
    <source>
        <dbReference type="Pfam" id="PF00857"/>
    </source>
</evidence>
<dbReference type="Pfam" id="PF00857">
    <property type="entry name" value="Isochorismatase"/>
    <property type="match status" value="1"/>
</dbReference>
<proteinExistence type="predicted"/>
<accession>A0ABN6AUL7</accession>
<dbReference type="Proteomes" id="UP000466578">
    <property type="component" value="Chromosome"/>
</dbReference>
<dbReference type="InterPro" id="IPR050272">
    <property type="entry name" value="Isochorismatase-like_hydrls"/>
</dbReference>
<dbReference type="RefSeq" id="WP_014384918.1">
    <property type="nucleotide sequence ID" value="NZ_AP024253.1"/>
</dbReference>
<keyword evidence="1" id="KW-0378">Hydrolase</keyword>
<protein>
    <submittedName>
        <fullName evidence="3">Isochorismatase</fullName>
    </submittedName>
</protein>
<dbReference type="InterPro" id="IPR000868">
    <property type="entry name" value="Isochorismatase-like_dom"/>
</dbReference>